<evidence type="ECO:0000313" key="2">
    <source>
        <dbReference type="EMBL" id="KAG5626732.1"/>
    </source>
</evidence>
<feature type="compositionally biased region" description="Low complexity" evidence="1">
    <location>
        <begin position="75"/>
        <end position="87"/>
    </location>
</feature>
<dbReference type="PANTHER" id="PTHR36045">
    <property type="entry name" value="OS04G0558500 PROTEIN"/>
    <property type="match status" value="1"/>
</dbReference>
<name>A0A9J6AQU3_SOLCO</name>
<dbReference type="EMBL" id="JACXVP010000002">
    <property type="protein sequence ID" value="KAG5626732.1"/>
    <property type="molecule type" value="Genomic_DNA"/>
</dbReference>
<protein>
    <submittedName>
        <fullName evidence="2">Uncharacterized protein</fullName>
    </submittedName>
</protein>
<dbReference type="PANTHER" id="PTHR36045:SF2">
    <property type="entry name" value="OS04G0558500 PROTEIN"/>
    <property type="match status" value="1"/>
</dbReference>
<accession>A0A9J6AQU3</accession>
<organism evidence="2 3">
    <name type="scientific">Solanum commersonii</name>
    <name type="common">Commerson's wild potato</name>
    <name type="synonym">Commerson's nightshade</name>
    <dbReference type="NCBI Taxonomy" id="4109"/>
    <lineage>
        <taxon>Eukaryota</taxon>
        <taxon>Viridiplantae</taxon>
        <taxon>Streptophyta</taxon>
        <taxon>Embryophyta</taxon>
        <taxon>Tracheophyta</taxon>
        <taxon>Spermatophyta</taxon>
        <taxon>Magnoliopsida</taxon>
        <taxon>eudicotyledons</taxon>
        <taxon>Gunneridae</taxon>
        <taxon>Pentapetalae</taxon>
        <taxon>asterids</taxon>
        <taxon>lamiids</taxon>
        <taxon>Solanales</taxon>
        <taxon>Solanaceae</taxon>
        <taxon>Solanoideae</taxon>
        <taxon>Solaneae</taxon>
        <taxon>Solanum</taxon>
    </lineage>
</organism>
<gene>
    <name evidence="2" type="ORF">H5410_011950</name>
</gene>
<feature type="region of interest" description="Disordered" evidence="1">
    <location>
        <begin position="1"/>
        <end position="20"/>
    </location>
</feature>
<dbReference type="OrthoDB" id="781564at2759"/>
<sequence>MQTSLDEMLSQPQQQILEQNDDVSELEEIEEEMNQMAERIAEYRGEISVLLKTTVSSILTAQRPVLGTHFDDGSESQSGYSSDPSSDVEGPIESGNIAILAGDEQKAQLLKQKISENASAIPFVLTRMKECMKMIDKLQSCNGLIHPAFKGKRTY</sequence>
<reference evidence="2 3" key="1">
    <citation type="submission" date="2020-09" db="EMBL/GenBank/DDBJ databases">
        <title>De no assembly of potato wild relative species, Solanum commersonii.</title>
        <authorList>
            <person name="Cho K."/>
        </authorList>
    </citation>
    <scope>NUCLEOTIDE SEQUENCE [LARGE SCALE GENOMIC DNA]</scope>
    <source>
        <strain evidence="2">LZ3.2</strain>
        <tissue evidence="2">Leaf</tissue>
    </source>
</reference>
<evidence type="ECO:0000256" key="1">
    <source>
        <dbReference type="SAM" id="MobiDB-lite"/>
    </source>
</evidence>
<evidence type="ECO:0000313" key="3">
    <source>
        <dbReference type="Proteomes" id="UP000824120"/>
    </source>
</evidence>
<proteinExistence type="predicted"/>
<comment type="caution">
    <text evidence="2">The sequence shown here is derived from an EMBL/GenBank/DDBJ whole genome shotgun (WGS) entry which is preliminary data.</text>
</comment>
<keyword evidence="3" id="KW-1185">Reference proteome</keyword>
<feature type="region of interest" description="Disordered" evidence="1">
    <location>
        <begin position="67"/>
        <end position="94"/>
    </location>
</feature>
<feature type="compositionally biased region" description="Polar residues" evidence="1">
    <location>
        <begin position="1"/>
        <end position="18"/>
    </location>
</feature>
<dbReference type="AlphaFoldDB" id="A0A9J6AQU3"/>
<dbReference type="Proteomes" id="UP000824120">
    <property type="component" value="Chromosome 2"/>
</dbReference>